<dbReference type="InterPro" id="IPR052240">
    <property type="entry name" value="SAP_domain_ribonucleoprotein"/>
</dbReference>
<dbReference type="Pfam" id="PF18592">
    <property type="entry name" value="Tho1_MOS11_C"/>
    <property type="match status" value="1"/>
</dbReference>
<gene>
    <name evidence="5" type="primary">100631686</name>
</gene>
<comment type="similarity">
    <text evidence="2">Belongs to the SAP domain-containing ribonucleoprotein family.</text>
</comment>
<proteinExistence type="inferred from homology"/>
<feature type="compositionally biased region" description="Acidic residues" evidence="3">
    <location>
        <begin position="56"/>
        <end position="78"/>
    </location>
</feature>
<sequence length="246" mass="27210">MADDEDHEEELVDIDITEWKKFKVAELRQRMGSIGLDTKGTKAELIARVEKYLNEQEADDLLEEEEEEGEGGDQDGLQEESGGIKENAANPVETTGNAKKQNQSQASSTENKVINIEYQLPPPGQPVPVVTETPPTTAKLSDNDRLKKRGERFGVTDNAMAKKLKRAERFGTVLGKRGGAQLPAEDVEKMKKRAQRFGSAGGSPIINQLEDNEKKKSRAARFNLSATDLATEDRKANRAERFGTII</sequence>
<keyword evidence="6" id="KW-1185">Reference proteome</keyword>
<dbReference type="OMA" id="ETPTKKH"/>
<dbReference type="eggNOG" id="KOG4259">
    <property type="taxonomic scope" value="Eukaryota"/>
</dbReference>
<evidence type="ECO:0000313" key="6">
    <source>
        <dbReference type="Proteomes" id="UP000007879"/>
    </source>
</evidence>
<feature type="compositionally biased region" description="Low complexity" evidence="3">
    <location>
        <begin position="127"/>
        <end position="137"/>
    </location>
</feature>
<feature type="region of interest" description="Disordered" evidence="3">
    <location>
        <begin position="56"/>
        <end position="142"/>
    </location>
</feature>
<dbReference type="InterPro" id="IPR040746">
    <property type="entry name" value="THO1_MOS11_C"/>
</dbReference>
<feature type="domain" description="SAP" evidence="4">
    <location>
        <begin position="19"/>
        <end position="53"/>
    </location>
</feature>
<dbReference type="InParanoid" id="A0A1X7VRU2"/>
<dbReference type="InterPro" id="IPR003034">
    <property type="entry name" value="SAP_dom"/>
</dbReference>
<dbReference type="STRING" id="400682.A0A1X7VRU2"/>
<dbReference type="OrthoDB" id="5837849at2759"/>
<dbReference type="EnsemblMetazoa" id="XM_003383089.3">
    <property type="protein sequence ID" value="XP_003383137.1"/>
    <property type="gene ID" value="LOC100631686"/>
</dbReference>
<reference evidence="6" key="1">
    <citation type="journal article" date="2010" name="Nature">
        <title>The Amphimedon queenslandica genome and the evolution of animal complexity.</title>
        <authorList>
            <person name="Srivastava M."/>
            <person name="Simakov O."/>
            <person name="Chapman J."/>
            <person name="Fahey B."/>
            <person name="Gauthier M.E."/>
            <person name="Mitros T."/>
            <person name="Richards G.S."/>
            <person name="Conaco C."/>
            <person name="Dacre M."/>
            <person name="Hellsten U."/>
            <person name="Larroux C."/>
            <person name="Putnam N.H."/>
            <person name="Stanke M."/>
            <person name="Adamska M."/>
            <person name="Darling A."/>
            <person name="Degnan S.M."/>
            <person name="Oakley T.H."/>
            <person name="Plachetzki D.C."/>
            <person name="Zhai Y."/>
            <person name="Adamski M."/>
            <person name="Calcino A."/>
            <person name="Cummins S.F."/>
            <person name="Goodstein D.M."/>
            <person name="Harris C."/>
            <person name="Jackson D.J."/>
            <person name="Leys S.P."/>
            <person name="Shu S."/>
            <person name="Woodcroft B.J."/>
            <person name="Vervoort M."/>
            <person name="Kosik K.S."/>
            <person name="Manning G."/>
            <person name="Degnan B.M."/>
            <person name="Rokhsar D.S."/>
        </authorList>
    </citation>
    <scope>NUCLEOTIDE SEQUENCE [LARGE SCALE GENOMIC DNA]</scope>
</reference>
<keyword evidence="1" id="KW-0597">Phosphoprotein</keyword>
<dbReference type="PANTHER" id="PTHR46551">
    <property type="entry name" value="SAP DOMAIN-CONTAINING RIBONUCLEOPROTEIN"/>
    <property type="match status" value="1"/>
</dbReference>
<dbReference type="Gene3D" id="1.10.720.30">
    <property type="entry name" value="SAP domain"/>
    <property type="match status" value="1"/>
</dbReference>
<dbReference type="InterPro" id="IPR036361">
    <property type="entry name" value="SAP_dom_sf"/>
</dbReference>
<organism evidence="5">
    <name type="scientific">Amphimedon queenslandica</name>
    <name type="common">Sponge</name>
    <dbReference type="NCBI Taxonomy" id="400682"/>
    <lineage>
        <taxon>Eukaryota</taxon>
        <taxon>Metazoa</taxon>
        <taxon>Porifera</taxon>
        <taxon>Demospongiae</taxon>
        <taxon>Heteroscleromorpha</taxon>
        <taxon>Haplosclerida</taxon>
        <taxon>Niphatidae</taxon>
        <taxon>Amphimedon</taxon>
    </lineage>
</organism>
<dbReference type="SMART" id="SM00513">
    <property type="entry name" value="SAP"/>
    <property type="match status" value="1"/>
</dbReference>
<evidence type="ECO:0000256" key="2">
    <source>
        <dbReference type="ARBA" id="ARBA00046328"/>
    </source>
</evidence>
<dbReference type="GO" id="GO:0016973">
    <property type="term" value="P:poly(A)+ mRNA export from nucleus"/>
    <property type="evidence" value="ECO:0007669"/>
    <property type="project" value="TreeGrafter"/>
</dbReference>
<dbReference type="GO" id="GO:0005634">
    <property type="term" value="C:nucleus"/>
    <property type="evidence" value="ECO:0007669"/>
    <property type="project" value="TreeGrafter"/>
</dbReference>
<accession>A0A1X7VRU2</accession>
<protein>
    <recommendedName>
        <fullName evidence="4">SAP domain-containing protein</fullName>
    </recommendedName>
</protein>
<dbReference type="SUPFAM" id="SSF68906">
    <property type="entry name" value="SAP domain"/>
    <property type="match status" value="1"/>
</dbReference>
<dbReference type="PANTHER" id="PTHR46551:SF1">
    <property type="entry name" value="SAP DOMAIN-CONTAINING RIBONUCLEOPROTEIN"/>
    <property type="match status" value="1"/>
</dbReference>
<dbReference type="Pfam" id="PF02037">
    <property type="entry name" value="SAP"/>
    <property type="match status" value="1"/>
</dbReference>
<evidence type="ECO:0000313" key="5">
    <source>
        <dbReference type="EnsemblMetazoa" id="Aqu2.1.42128_001"/>
    </source>
</evidence>
<dbReference type="PROSITE" id="PS50800">
    <property type="entry name" value="SAP"/>
    <property type="match status" value="1"/>
</dbReference>
<dbReference type="Proteomes" id="UP000007879">
    <property type="component" value="Unassembled WGS sequence"/>
</dbReference>
<name>A0A1X7VRU2_AMPQE</name>
<dbReference type="EnsemblMetazoa" id="Aqu2.1.42128_001">
    <property type="protein sequence ID" value="Aqu2.1.42128_001"/>
    <property type="gene ID" value="Aqu2.1.42128"/>
</dbReference>
<reference evidence="5" key="2">
    <citation type="submission" date="2017-05" db="UniProtKB">
        <authorList>
            <consortium name="EnsemblMetazoa"/>
        </authorList>
    </citation>
    <scope>IDENTIFICATION</scope>
</reference>
<evidence type="ECO:0000256" key="1">
    <source>
        <dbReference type="ARBA" id="ARBA00022553"/>
    </source>
</evidence>
<dbReference type="AlphaFoldDB" id="A0A1X7VRU2"/>
<feature type="compositionally biased region" description="Polar residues" evidence="3">
    <location>
        <begin position="92"/>
        <end position="112"/>
    </location>
</feature>
<evidence type="ECO:0000259" key="4">
    <source>
        <dbReference type="PROSITE" id="PS50800"/>
    </source>
</evidence>
<evidence type="ECO:0000256" key="3">
    <source>
        <dbReference type="SAM" id="MobiDB-lite"/>
    </source>
</evidence>
<dbReference type="KEGG" id="aqu:100631686"/>